<dbReference type="Pfam" id="PF01370">
    <property type="entry name" value="Epimerase"/>
    <property type="match status" value="1"/>
</dbReference>
<dbReference type="Gene3D" id="3.90.25.10">
    <property type="entry name" value="UDP-galactose 4-epimerase, domain 1"/>
    <property type="match status" value="1"/>
</dbReference>
<proteinExistence type="inferred from homology"/>
<protein>
    <submittedName>
        <fullName evidence="2">GDP-L-fucose synthase</fullName>
        <ecNumber evidence="2">1.1.1.271</ecNumber>
    </submittedName>
</protein>
<dbReference type="GO" id="GO:0050577">
    <property type="term" value="F:GDP-L-fucose synthase activity"/>
    <property type="evidence" value="ECO:0007669"/>
    <property type="project" value="UniProtKB-EC"/>
</dbReference>
<dbReference type="EMBL" id="CP096983">
    <property type="protein sequence ID" value="URZ10530.1"/>
    <property type="molecule type" value="Genomic_DNA"/>
</dbReference>
<dbReference type="EC" id="1.1.1.271" evidence="2"/>
<reference evidence="2 3" key="1">
    <citation type="submission" date="2022-04" db="EMBL/GenBank/DDBJ databases">
        <title>Genome sequence of C. roseum typestrain.</title>
        <authorList>
            <person name="Poehlein A."/>
            <person name="Schoch T."/>
            <person name="Duerre P."/>
            <person name="Daniel R."/>
        </authorList>
    </citation>
    <scope>NUCLEOTIDE SEQUENCE [LARGE SCALE GENOMIC DNA]</scope>
    <source>
        <strain evidence="2 3">DSM 7320</strain>
    </source>
</reference>
<organism evidence="2 3">
    <name type="scientific">Clostridium felsineum</name>
    <dbReference type="NCBI Taxonomy" id="36839"/>
    <lineage>
        <taxon>Bacteria</taxon>
        <taxon>Bacillati</taxon>
        <taxon>Bacillota</taxon>
        <taxon>Clostridia</taxon>
        <taxon>Eubacteriales</taxon>
        <taxon>Clostridiaceae</taxon>
        <taxon>Clostridium</taxon>
    </lineage>
</organism>
<dbReference type="RefSeq" id="WP_077834104.1">
    <property type="nucleotide sequence ID" value="NZ_CP096983.1"/>
</dbReference>
<evidence type="ECO:0000313" key="2">
    <source>
        <dbReference type="EMBL" id="URZ10530.1"/>
    </source>
</evidence>
<gene>
    <name evidence="2" type="primary">fcl_1</name>
    <name evidence="2" type="ORF">CROST_012400</name>
</gene>
<dbReference type="STRING" id="84029.CROST_07480"/>
<dbReference type="InterPro" id="IPR001509">
    <property type="entry name" value="Epimerase_deHydtase"/>
</dbReference>
<name>A0A1S8LIE9_9CLOT</name>
<dbReference type="Proteomes" id="UP000190951">
    <property type="component" value="Chromosome"/>
</dbReference>
<dbReference type="InterPro" id="IPR036291">
    <property type="entry name" value="NAD(P)-bd_dom_sf"/>
</dbReference>
<sequence length="729" mass="83229">MRILIVGGCGFIGSYVADRLYKEGHKIYIIDNLLTGSMENVKVPHKFYDLSVESKRCEEIFKSNKFEAVIDLSSQIDINSFAKKDSNQAISTFPGVVNLLELSRKYGVKRFIFASSAAVYGDSNKIPTSEDEELKPLSVYAINKYVGEYYCQKWFDLYGLKTICLRFSNVFGPRQNVKGESSVVANFITKTLKDEEINVFGDGTKTRDFIYVEDAVDAIYRALKSEHTGVFNISTNTEHSINELINIIEEIQPIKKINNKSNRSGDVEKSSLNNSKAKTQLGFNVKYSFKEGIQKTYKWYKENYSFDESVNYTTKNEEYDKKNLFFKALPYIENIIFMLVIALLVLDIFKISDPYSSSFAQLCYIYIIVMAIMYGMRQAGIAIIFSCALYFYLLINSGYSAVTILYDPLNLPQVISYIIIGLVSGYVSEVYKRKLYMNKLEIDKLNEKYKFLELIYNETVDIKEELQEQIISSENSFVNIYNTTKTLDSLEVNDIYFGAIKIIDKLLDTSKSSIYILNRDSKYLRLKAKSSNVDLRLPYSINLNETQEIKKAIDSKKIFVNKDLKPKLPTMAAPVIINDNVKAVISIYDVKFEKLNLYYENLFKVLVDLISNAIGKALKYDEVASKDKYIPNTEILISKEFKKVLADKNRDLKTSDINFTLLKISKNNLSYEDIFNKLSVNIRDNDSVGIGEDNCVYVILSNTDKAKSQKVLGRIAASGLNAEVMEDLS</sequence>
<comment type="similarity">
    <text evidence="1">Belongs to the NAD(P)-dependent epimerase/dehydratase family.</text>
</comment>
<dbReference type="SUPFAM" id="SSF55781">
    <property type="entry name" value="GAF domain-like"/>
    <property type="match status" value="1"/>
</dbReference>
<keyword evidence="3" id="KW-1185">Reference proteome</keyword>
<evidence type="ECO:0000256" key="1">
    <source>
        <dbReference type="ARBA" id="ARBA00007637"/>
    </source>
</evidence>
<dbReference type="Gene3D" id="3.40.50.720">
    <property type="entry name" value="NAD(P)-binding Rossmann-like Domain"/>
    <property type="match status" value="1"/>
</dbReference>
<dbReference type="PANTHER" id="PTHR43000">
    <property type="entry name" value="DTDP-D-GLUCOSE 4,6-DEHYDRATASE-RELATED"/>
    <property type="match status" value="1"/>
</dbReference>
<dbReference type="KEGG" id="crw:CROST_012400"/>
<dbReference type="AlphaFoldDB" id="A0A1S8LIE9"/>
<keyword evidence="2" id="KW-0560">Oxidoreductase</keyword>
<accession>A0A1S8LIE9</accession>
<evidence type="ECO:0000313" key="3">
    <source>
        <dbReference type="Proteomes" id="UP000190951"/>
    </source>
</evidence>
<dbReference type="SUPFAM" id="SSF51735">
    <property type="entry name" value="NAD(P)-binding Rossmann-fold domains"/>
    <property type="match status" value="1"/>
</dbReference>